<sequence length="474" mass="51839">MYEVWTGADATALRLALGIPQGRFASRAMVSIGAVKKWVSDGTVVLADTSAAAMAEIYAAATPEQRTRFEQIRASRAVAAHAAVPDIVDIDDCPPIWSADTTAVAHDLARKDLLLDRRTASQAIVGMVVGVGLLEPLERWLRGRAGGLGGAAMSTSGMREIEQLEHAARMFREWDDQFGGGLRRKAVVGQLDEVNDLIRDSTHTAVRARLQRVLSLLSETAATMSWDSGDQQTAQGYYLLAVRSAQEADDPALCAHAMAGMARQMLTLESGTTGPERIAYRQARAADALELVRVAQDHFSDRITATMRALLHTREAWSYAQLGRPSAFHRASDKALAEFERVDVAEDPYWMHYFDAAELSGTLGGRLLELARTRPAYAGEAAEAIDKAISTRRPERWRSTALDQLGTAEARLIQGEYEEAHRLGVLALESVAQTSSDRVRRKLVEVHRRAQECGDARPVAELRELMQPLTASPA</sequence>
<evidence type="ECO:0000313" key="2">
    <source>
        <dbReference type="Proteomes" id="UP001595767"/>
    </source>
</evidence>
<evidence type="ECO:0008006" key="3">
    <source>
        <dbReference type="Google" id="ProtNLM"/>
    </source>
</evidence>
<evidence type="ECO:0000313" key="1">
    <source>
        <dbReference type="EMBL" id="MFC4124958.1"/>
    </source>
</evidence>
<dbReference type="EMBL" id="JBHSBA010000003">
    <property type="protein sequence ID" value="MFC4124958.1"/>
    <property type="molecule type" value="Genomic_DNA"/>
</dbReference>
<comment type="caution">
    <text evidence="1">The sequence shown here is derived from an EMBL/GenBank/DDBJ whole genome shotgun (WGS) entry which is preliminary data.</text>
</comment>
<name>A0ABV8L308_9NOCA</name>
<dbReference type="Proteomes" id="UP001595767">
    <property type="component" value="Unassembled WGS sequence"/>
</dbReference>
<protein>
    <recommendedName>
        <fullName evidence="3">Transcriptional regulator</fullName>
    </recommendedName>
</protein>
<reference evidence="2" key="1">
    <citation type="journal article" date="2019" name="Int. J. Syst. Evol. Microbiol.">
        <title>The Global Catalogue of Microorganisms (GCM) 10K type strain sequencing project: providing services to taxonomists for standard genome sequencing and annotation.</title>
        <authorList>
            <consortium name="The Broad Institute Genomics Platform"/>
            <consortium name="The Broad Institute Genome Sequencing Center for Infectious Disease"/>
            <person name="Wu L."/>
            <person name="Ma J."/>
        </authorList>
    </citation>
    <scope>NUCLEOTIDE SEQUENCE [LARGE SCALE GENOMIC DNA]</scope>
    <source>
        <strain evidence="2">CGMCC 4.7204</strain>
    </source>
</reference>
<proteinExistence type="predicted"/>
<dbReference type="RefSeq" id="WP_378547906.1">
    <property type="nucleotide sequence ID" value="NZ_JBHSBA010000003.1"/>
</dbReference>
<gene>
    <name evidence="1" type="ORF">ACFOW8_08470</name>
</gene>
<keyword evidence="2" id="KW-1185">Reference proteome</keyword>
<accession>A0ABV8L308</accession>
<organism evidence="1 2">
    <name type="scientific">Nocardia rhizosphaerae</name>
    <dbReference type="NCBI Taxonomy" id="1691571"/>
    <lineage>
        <taxon>Bacteria</taxon>
        <taxon>Bacillati</taxon>
        <taxon>Actinomycetota</taxon>
        <taxon>Actinomycetes</taxon>
        <taxon>Mycobacteriales</taxon>
        <taxon>Nocardiaceae</taxon>
        <taxon>Nocardia</taxon>
    </lineage>
</organism>